<protein>
    <submittedName>
        <fullName evidence="2">Uncharacterized protein</fullName>
    </submittedName>
</protein>
<keyword evidence="3" id="KW-1185">Reference proteome</keyword>
<evidence type="ECO:0000313" key="3">
    <source>
        <dbReference type="Proteomes" id="UP001162029"/>
    </source>
</evidence>
<gene>
    <name evidence="2" type="ORF">PDE001_LOCUS10351</name>
</gene>
<evidence type="ECO:0000313" key="2">
    <source>
        <dbReference type="EMBL" id="CAI5745256.1"/>
    </source>
</evidence>
<sequence>MNRFRVLLTGIAKSDLQYLTERDRRVVHPSHDRSVQRHIDQDRESDRSYVMNRDYVDDPQHWTCQDRDDDTQYSTDRDCGMNPPSHYGPFTLSIDQDRERGQGNSTDQDPEGDSQYWICQDRKVISHLPDGSFELSVDQDRESHQTYGMDQDLEADLDRGRGFLCGDHLQVEIDMAETTCIHMMDRLSFPSIKIEKIEKIAKVNHRVRLVKIAD</sequence>
<dbReference type="EMBL" id="CANTFM010002265">
    <property type="protein sequence ID" value="CAI5745256.1"/>
    <property type="molecule type" value="Genomic_DNA"/>
</dbReference>
<dbReference type="AlphaFoldDB" id="A0AAV0V828"/>
<feature type="compositionally biased region" description="Basic and acidic residues" evidence="1">
    <location>
        <begin position="27"/>
        <end position="47"/>
    </location>
</feature>
<evidence type="ECO:0000256" key="1">
    <source>
        <dbReference type="SAM" id="MobiDB-lite"/>
    </source>
</evidence>
<dbReference type="Proteomes" id="UP001162029">
    <property type="component" value="Unassembled WGS sequence"/>
</dbReference>
<reference evidence="2" key="1">
    <citation type="submission" date="2022-12" db="EMBL/GenBank/DDBJ databases">
        <authorList>
            <person name="Webb A."/>
        </authorList>
    </citation>
    <scope>NUCLEOTIDE SEQUENCE</scope>
    <source>
        <strain evidence="2">Pd1</strain>
    </source>
</reference>
<proteinExistence type="predicted"/>
<feature type="compositionally biased region" description="Basic and acidic residues" evidence="1">
    <location>
        <begin position="54"/>
        <end position="66"/>
    </location>
</feature>
<organism evidence="2 3">
    <name type="scientific">Peronospora destructor</name>
    <dbReference type="NCBI Taxonomy" id="86335"/>
    <lineage>
        <taxon>Eukaryota</taxon>
        <taxon>Sar</taxon>
        <taxon>Stramenopiles</taxon>
        <taxon>Oomycota</taxon>
        <taxon>Peronosporomycetes</taxon>
        <taxon>Peronosporales</taxon>
        <taxon>Peronosporaceae</taxon>
        <taxon>Peronospora</taxon>
    </lineage>
</organism>
<feature type="region of interest" description="Disordered" evidence="1">
    <location>
        <begin position="27"/>
        <end position="114"/>
    </location>
</feature>
<accession>A0AAV0V828</accession>
<comment type="caution">
    <text evidence="2">The sequence shown here is derived from an EMBL/GenBank/DDBJ whole genome shotgun (WGS) entry which is preliminary data.</text>
</comment>
<name>A0AAV0V828_9STRA</name>